<comment type="caution">
    <text evidence="2">The sequence shown here is derived from an EMBL/GenBank/DDBJ whole genome shotgun (WGS) entry which is preliminary data.</text>
</comment>
<dbReference type="AlphaFoldDB" id="A0AAI9VFV2"/>
<proteinExistence type="predicted"/>
<dbReference type="Proteomes" id="UP001239213">
    <property type="component" value="Unassembled WGS sequence"/>
</dbReference>
<name>A0AAI9VFV2_9PEZI</name>
<evidence type="ECO:0000313" key="3">
    <source>
        <dbReference type="Proteomes" id="UP001239213"/>
    </source>
</evidence>
<organism evidence="2 3">
    <name type="scientific">Colletotrichum cuscutae</name>
    <dbReference type="NCBI Taxonomy" id="1209917"/>
    <lineage>
        <taxon>Eukaryota</taxon>
        <taxon>Fungi</taxon>
        <taxon>Dikarya</taxon>
        <taxon>Ascomycota</taxon>
        <taxon>Pezizomycotina</taxon>
        <taxon>Sordariomycetes</taxon>
        <taxon>Hypocreomycetidae</taxon>
        <taxon>Glomerellales</taxon>
        <taxon>Glomerellaceae</taxon>
        <taxon>Colletotrichum</taxon>
        <taxon>Colletotrichum acutatum species complex</taxon>
    </lineage>
</organism>
<dbReference type="EMBL" id="MPDP01000096">
    <property type="protein sequence ID" value="KAK1481832.1"/>
    <property type="molecule type" value="Genomic_DNA"/>
</dbReference>
<reference evidence="2" key="1">
    <citation type="submission" date="2016-11" db="EMBL/GenBank/DDBJ databases">
        <title>The genome sequence of Colletotrichum cuscutae.</title>
        <authorList>
            <person name="Baroncelli R."/>
        </authorList>
    </citation>
    <scope>NUCLEOTIDE SEQUENCE</scope>
    <source>
        <strain evidence="2">IMI 304802</strain>
    </source>
</reference>
<gene>
    <name evidence="2" type="ORF">CCUS01_15938</name>
</gene>
<feature type="region of interest" description="Disordered" evidence="1">
    <location>
        <begin position="430"/>
        <end position="460"/>
    </location>
</feature>
<feature type="region of interest" description="Disordered" evidence="1">
    <location>
        <begin position="306"/>
        <end position="338"/>
    </location>
</feature>
<accession>A0AAI9VFV2</accession>
<feature type="compositionally biased region" description="Basic and acidic residues" evidence="1">
    <location>
        <begin position="437"/>
        <end position="455"/>
    </location>
</feature>
<keyword evidence="3" id="KW-1185">Reference proteome</keyword>
<protein>
    <submittedName>
        <fullName evidence="2">Uncharacterized protein</fullName>
    </submittedName>
</protein>
<evidence type="ECO:0000313" key="2">
    <source>
        <dbReference type="EMBL" id="KAK1481832.1"/>
    </source>
</evidence>
<sequence length="499" mass="55612">MCKLWSAPSSEHNVGWSNSLGIGRDEAEKEGRFRRMLPYLSVVSKRRGFGSFDEAWPLQERMGTLPQRSGALGAGGVDTSYGVSPVTLPKASIFEAHLNRAADGNWNGSSSAFPPKGAWQITGLFTGNDRFLMNWSEAKTASRSNRGKLEPELGDMILQGTGHMPSFFHSCCNTVACHFTFHIRVVLKDLEYIADMDDGKSNQRHNPPLQKPASYVVDIRLDFFSSFVAGELFGRSERQTDNEYNMKSKDTDLRIKIRATNQSYAAVIAVQSFQETRNTALRSMKHSAHIRMDWFLASQLKLNPNPGVPLDPKKLPQPSSGLRRSLDPGRGKARGCSERRSLTQSVLLFLNGIHSLNEPTGTAYWLIWTKIDQGRKVVKRRWKERTPKAAVPAGITRANLVGHFGHARRFVVDTILPVHKLFLLLAAPGNQDSGSQDQDKSRGKAIEETQAHEPPKQMQPLSVLEYGIRNLATLNSSSVAELFNVPDTDTDLQTQQQQQ</sequence>
<evidence type="ECO:0000256" key="1">
    <source>
        <dbReference type="SAM" id="MobiDB-lite"/>
    </source>
</evidence>
<feature type="compositionally biased region" description="Basic and acidic residues" evidence="1">
    <location>
        <begin position="324"/>
        <end position="338"/>
    </location>
</feature>